<dbReference type="SUPFAM" id="SSF56529">
    <property type="entry name" value="FAH"/>
    <property type="match status" value="1"/>
</dbReference>
<dbReference type="InterPro" id="IPR011234">
    <property type="entry name" value="Fumarylacetoacetase-like_C"/>
</dbReference>
<dbReference type="InterPro" id="IPR051121">
    <property type="entry name" value="FAH"/>
</dbReference>
<keyword evidence="5" id="KW-1185">Reference proteome</keyword>
<proteinExistence type="inferred from homology"/>
<dbReference type="AlphaFoldDB" id="A0A1I2VUE1"/>
<reference evidence="5" key="1">
    <citation type="submission" date="2016-10" db="EMBL/GenBank/DDBJ databases">
        <authorList>
            <person name="Varghese N."/>
            <person name="Submissions S."/>
        </authorList>
    </citation>
    <scope>NUCLEOTIDE SEQUENCE [LARGE SCALE GENOMIC DNA]</scope>
    <source>
        <strain evidence="5">CGMCC 1.7739</strain>
    </source>
</reference>
<evidence type="ECO:0000313" key="5">
    <source>
        <dbReference type="Proteomes" id="UP000198876"/>
    </source>
</evidence>
<dbReference type="GO" id="GO:0046872">
    <property type="term" value="F:metal ion binding"/>
    <property type="evidence" value="ECO:0007669"/>
    <property type="project" value="UniProtKB-KW"/>
</dbReference>
<accession>A0A1I2VUE1</accession>
<dbReference type="GO" id="GO:0044281">
    <property type="term" value="P:small molecule metabolic process"/>
    <property type="evidence" value="ECO:0007669"/>
    <property type="project" value="UniProtKB-ARBA"/>
</dbReference>
<dbReference type="OrthoDB" id="38993at2157"/>
<evidence type="ECO:0000313" key="4">
    <source>
        <dbReference type="EMBL" id="SFG90791.1"/>
    </source>
</evidence>
<dbReference type="PANTHER" id="PTHR42796">
    <property type="entry name" value="FUMARYLACETOACETATE HYDROLASE DOMAIN-CONTAINING PROTEIN 2A-RELATED"/>
    <property type="match status" value="1"/>
</dbReference>
<dbReference type="RefSeq" id="WP_092893610.1">
    <property type="nucleotide sequence ID" value="NZ_FOOQ01000006.1"/>
</dbReference>
<dbReference type="Pfam" id="PF01557">
    <property type="entry name" value="FAA_hydrolase"/>
    <property type="match status" value="1"/>
</dbReference>
<dbReference type="PANTHER" id="PTHR42796:SF7">
    <property type="entry name" value="2-DEHYDRO-3-DEOXY-D-ARABINONATE DEHYDRATASE"/>
    <property type="match status" value="1"/>
</dbReference>
<protein>
    <submittedName>
        <fullName evidence="4">2-dehydro-3-deoxy-D-arabinonate dehydratase</fullName>
    </submittedName>
</protein>
<dbReference type="InterPro" id="IPR036663">
    <property type="entry name" value="Fumarylacetoacetase_C_sf"/>
</dbReference>
<comment type="similarity">
    <text evidence="1">Belongs to the FAH family.</text>
</comment>
<sequence length="294" mass="31870">MRYYQLPSRERSSSADSLVAVDEGGSAYDLTSASDDLGSFTELARAANASDRSVDAIARDRLPDAERLDVEDIDADALLPVVADEVWAAGVTYRISEEAREAESGKPDVYIDVYENERPELFLKATPSRTVGPHDSVGLRGDSEWNVPEPELGVVLHRGDVVGYTIGNDVSSRDIEGENPLYLPQAKVYDRCCSVGPCVATGDVVGDPHDLTMSLTIERDGEVEYEESTSTSEMATSCEKLVDYLGRHNDLPETVVLLTGTALVPPETFTLTEGDRVVIDIDSIGRLVNDAVVV</sequence>
<name>A0A1I2VUE1_9EURY</name>
<gene>
    <name evidence="4" type="ORF">SAMN04488063_3244</name>
</gene>
<feature type="domain" description="Fumarylacetoacetase-like C-terminal" evidence="3">
    <location>
        <begin position="86"/>
        <end position="290"/>
    </location>
</feature>
<organism evidence="4 5">
    <name type="scientific">Halopelagius inordinatus</name>
    <dbReference type="NCBI Taxonomy" id="553467"/>
    <lineage>
        <taxon>Archaea</taxon>
        <taxon>Methanobacteriati</taxon>
        <taxon>Methanobacteriota</taxon>
        <taxon>Stenosarchaea group</taxon>
        <taxon>Halobacteria</taxon>
        <taxon>Halobacteriales</taxon>
        <taxon>Haloferacaceae</taxon>
    </lineage>
</organism>
<dbReference type="EMBL" id="FOOQ01000006">
    <property type="protein sequence ID" value="SFG90791.1"/>
    <property type="molecule type" value="Genomic_DNA"/>
</dbReference>
<dbReference type="Proteomes" id="UP000198876">
    <property type="component" value="Unassembled WGS sequence"/>
</dbReference>
<keyword evidence="2" id="KW-0479">Metal-binding</keyword>
<evidence type="ECO:0000259" key="3">
    <source>
        <dbReference type="Pfam" id="PF01557"/>
    </source>
</evidence>
<evidence type="ECO:0000256" key="1">
    <source>
        <dbReference type="ARBA" id="ARBA00010211"/>
    </source>
</evidence>
<dbReference type="Gene3D" id="3.90.850.10">
    <property type="entry name" value="Fumarylacetoacetase-like, C-terminal domain"/>
    <property type="match status" value="1"/>
</dbReference>
<evidence type="ECO:0000256" key="2">
    <source>
        <dbReference type="ARBA" id="ARBA00022723"/>
    </source>
</evidence>
<dbReference type="GO" id="GO:0003824">
    <property type="term" value="F:catalytic activity"/>
    <property type="evidence" value="ECO:0007669"/>
    <property type="project" value="InterPro"/>
</dbReference>
<dbReference type="STRING" id="553467.SAMN04488063_3244"/>